<evidence type="ECO:0000313" key="4">
    <source>
        <dbReference type="Proteomes" id="UP000291995"/>
    </source>
</evidence>
<dbReference type="Proteomes" id="UP000291995">
    <property type="component" value="Chromosome"/>
</dbReference>
<dbReference type="Proteomes" id="UP000230633">
    <property type="component" value="Chromosome"/>
</dbReference>
<evidence type="ECO:0000313" key="1">
    <source>
        <dbReference type="EMBL" id="WDE71641.1"/>
    </source>
</evidence>
<evidence type="ECO:0000313" key="3">
    <source>
        <dbReference type="Proteomes" id="UP000230633"/>
    </source>
</evidence>
<protein>
    <submittedName>
        <fullName evidence="2">Uncharacterized protein</fullName>
    </submittedName>
</protein>
<keyword evidence="3" id="KW-1185">Reference proteome</keyword>
<reference evidence="4" key="1">
    <citation type="submission" date="2019-03" db="EMBL/GenBank/DDBJ databases">
        <title>Whole genome sequencing of Borrelia miyamotoi strains isolated at the Russian territory.</title>
        <authorList>
            <person name="Kuleshov K.V."/>
            <person name="Platonov A.E."/>
            <person name="Goptar I.A."/>
            <person name="Shipulin G.A."/>
            <person name="Markelov M.L."/>
            <person name="Koetsveld J."/>
            <person name="Kolyasnikova N.M."/>
            <person name="Sarksyan D.S."/>
            <person name="Toporkova M.G."/>
            <person name="Hovius J.W."/>
        </authorList>
    </citation>
    <scope>NUCLEOTIDE SEQUENCE [LARGE SCALE GENOMIC DNA]</scope>
    <source>
        <strain evidence="4">Yekat-76</strain>
    </source>
</reference>
<accession>A0AAQ3CMR4</accession>
<reference evidence="2" key="2">
    <citation type="submission" date="2022-12" db="EMBL/GenBank/DDBJ databases">
        <title>Whole genome sequencing of Borrelia miyamotoi strains isolated at the Russian territory.</title>
        <authorList>
            <person name="Kuleshov K.V."/>
            <person name="Platonov A.E."/>
            <person name="Goptar I.A."/>
            <person name="Shipulin G.A."/>
            <person name="Markelov M.L."/>
            <person name="Koetsveld J."/>
            <person name="Kolyasnikova N.M."/>
            <person name="Sarksyan D.S."/>
            <person name="Toporkova M.G."/>
            <person name="Hovius J.W."/>
        </authorList>
    </citation>
    <scope>NUCLEOTIDE SEQUENCE</scope>
    <source>
        <strain evidence="1 3">Yekat-1</strain>
        <strain evidence="2">Yekat-76</strain>
    </source>
</reference>
<dbReference type="AlphaFoldDB" id="A0AAQ3CMR4"/>
<name>A0AAQ3CMR4_9SPIR</name>
<gene>
    <name evidence="1" type="ORF">CNO13_03570</name>
    <name evidence="2" type="ORF">EZU67_07000</name>
</gene>
<sequence>MSVYIVEIISNPSLELDLHEYLNKIEDDLGERYIILRYIMFVVKGERAKSKLMGFGQRKILFL</sequence>
<evidence type="ECO:0000313" key="2">
    <source>
        <dbReference type="EMBL" id="WEG86029.1"/>
    </source>
</evidence>
<organism evidence="2 4">
    <name type="scientific">Borrelia miyamotoi</name>
    <dbReference type="NCBI Taxonomy" id="47466"/>
    <lineage>
        <taxon>Bacteria</taxon>
        <taxon>Pseudomonadati</taxon>
        <taxon>Spirochaetota</taxon>
        <taxon>Spirochaetia</taxon>
        <taxon>Spirochaetales</taxon>
        <taxon>Borreliaceae</taxon>
        <taxon>Borrelia</taxon>
    </lineage>
</organism>
<dbReference type="EMBL" id="CP036557">
    <property type="protein sequence ID" value="WEG86029.1"/>
    <property type="molecule type" value="Genomic_DNA"/>
</dbReference>
<proteinExistence type="predicted"/>
<dbReference type="EMBL" id="CP024333">
    <property type="protein sequence ID" value="WDE71641.1"/>
    <property type="molecule type" value="Genomic_DNA"/>
</dbReference>